<feature type="domain" description="Calcineurin-like phosphoesterase" evidence="1">
    <location>
        <begin position="1"/>
        <end position="178"/>
    </location>
</feature>
<accession>A0A238XUW6</accession>
<organism evidence="2 3">
    <name type="scientific">Hymenobacter mucosus</name>
    <dbReference type="NCBI Taxonomy" id="1411120"/>
    <lineage>
        <taxon>Bacteria</taxon>
        <taxon>Pseudomonadati</taxon>
        <taxon>Bacteroidota</taxon>
        <taxon>Cytophagia</taxon>
        <taxon>Cytophagales</taxon>
        <taxon>Hymenobacteraceae</taxon>
        <taxon>Hymenobacter</taxon>
    </lineage>
</organism>
<dbReference type="Proteomes" id="UP000198310">
    <property type="component" value="Unassembled WGS sequence"/>
</dbReference>
<evidence type="ECO:0000313" key="3">
    <source>
        <dbReference type="Proteomes" id="UP000198310"/>
    </source>
</evidence>
<dbReference type="RefSeq" id="WP_089332785.1">
    <property type="nucleotide sequence ID" value="NZ_FZNS01000004.1"/>
</dbReference>
<sequence length="214" mass="23979">MNLFVIGDVHGCFHTLQELIKHWQPATELLVQTGDIVDRGNYSLECLELARTLETQGPTVFLLGNHEHEMLKHYAPNGPNANWLRWGGRVTAQQYQGRPSLLQEHLAWIKQHPLFWTNEHLLISHAGFADTPNPLDLDNANGVLWRRGPLTNKGKRQIIGHTPTQGQPAFDRVANVCNIDTGAYLGQNLTALRLSATGELLDEFFVPTLPIDIA</sequence>
<dbReference type="InterPro" id="IPR004843">
    <property type="entry name" value="Calcineurin-like_PHP"/>
</dbReference>
<dbReference type="InterPro" id="IPR006186">
    <property type="entry name" value="Ser/Thr-sp_prot-phosphatase"/>
</dbReference>
<name>A0A238XUW6_9BACT</name>
<dbReference type="PRINTS" id="PR00114">
    <property type="entry name" value="STPHPHTASE"/>
</dbReference>
<dbReference type="GO" id="GO:0016791">
    <property type="term" value="F:phosphatase activity"/>
    <property type="evidence" value="ECO:0007669"/>
    <property type="project" value="TreeGrafter"/>
</dbReference>
<dbReference type="InterPro" id="IPR050126">
    <property type="entry name" value="Ap4A_hydrolase"/>
</dbReference>
<proteinExistence type="predicted"/>
<dbReference type="PANTHER" id="PTHR42850">
    <property type="entry name" value="METALLOPHOSPHOESTERASE"/>
    <property type="match status" value="1"/>
</dbReference>
<dbReference type="EMBL" id="FZNS01000004">
    <property type="protein sequence ID" value="SNR62213.1"/>
    <property type="molecule type" value="Genomic_DNA"/>
</dbReference>
<evidence type="ECO:0000313" key="2">
    <source>
        <dbReference type="EMBL" id="SNR62213.1"/>
    </source>
</evidence>
<dbReference type="SUPFAM" id="SSF56300">
    <property type="entry name" value="Metallo-dependent phosphatases"/>
    <property type="match status" value="1"/>
</dbReference>
<dbReference type="Pfam" id="PF00149">
    <property type="entry name" value="Metallophos"/>
    <property type="match status" value="1"/>
</dbReference>
<dbReference type="AlphaFoldDB" id="A0A238XUW6"/>
<dbReference type="GO" id="GO:0005737">
    <property type="term" value="C:cytoplasm"/>
    <property type="evidence" value="ECO:0007669"/>
    <property type="project" value="TreeGrafter"/>
</dbReference>
<keyword evidence="3" id="KW-1185">Reference proteome</keyword>
<dbReference type="InterPro" id="IPR029052">
    <property type="entry name" value="Metallo-depent_PP-like"/>
</dbReference>
<evidence type="ECO:0000259" key="1">
    <source>
        <dbReference type="Pfam" id="PF00149"/>
    </source>
</evidence>
<protein>
    <submittedName>
        <fullName evidence="2">Serine/threonine protein phosphatase 1</fullName>
    </submittedName>
</protein>
<reference evidence="3" key="1">
    <citation type="submission" date="2017-06" db="EMBL/GenBank/DDBJ databases">
        <authorList>
            <person name="Varghese N."/>
            <person name="Submissions S."/>
        </authorList>
    </citation>
    <scope>NUCLEOTIDE SEQUENCE [LARGE SCALE GENOMIC DNA]</scope>
    <source>
        <strain evidence="3">DSM 28041</strain>
    </source>
</reference>
<dbReference type="PANTHER" id="PTHR42850:SF4">
    <property type="entry name" value="ZINC-DEPENDENT ENDOPOLYPHOSPHATASE"/>
    <property type="match status" value="1"/>
</dbReference>
<gene>
    <name evidence="2" type="ORF">SAMN06269173_104391</name>
</gene>
<dbReference type="Gene3D" id="3.60.21.10">
    <property type="match status" value="1"/>
</dbReference>